<dbReference type="EMBL" id="BKCJ010010863">
    <property type="protein sequence ID" value="GEU93473.1"/>
    <property type="molecule type" value="Genomic_DNA"/>
</dbReference>
<proteinExistence type="predicted"/>
<organism evidence="1">
    <name type="scientific">Tanacetum cinerariifolium</name>
    <name type="common">Dalmatian daisy</name>
    <name type="synonym">Chrysanthemum cinerariifolium</name>
    <dbReference type="NCBI Taxonomy" id="118510"/>
    <lineage>
        <taxon>Eukaryota</taxon>
        <taxon>Viridiplantae</taxon>
        <taxon>Streptophyta</taxon>
        <taxon>Embryophyta</taxon>
        <taxon>Tracheophyta</taxon>
        <taxon>Spermatophyta</taxon>
        <taxon>Magnoliopsida</taxon>
        <taxon>eudicotyledons</taxon>
        <taxon>Gunneridae</taxon>
        <taxon>Pentapetalae</taxon>
        <taxon>asterids</taxon>
        <taxon>campanulids</taxon>
        <taxon>Asterales</taxon>
        <taxon>Asteraceae</taxon>
        <taxon>Asteroideae</taxon>
        <taxon>Anthemideae</taxon>
        <taxon>Anthemidinae</taxon>
        <taxon>Tanacetum</taxon>
    </lineage>
</organism>
<gene>
    <name evidence="1" type="ORF">Tci_065451</name>
</gene>
<name>A0A6L2P4Y2_TANCI</name>
<dbReference type="AlphaFoldDB" id="A0A6L2P4Y2"/>
<comment type="caution">
    <text evidence="1">The sequence shown here is derived from an EMBL/GenBank/DDBJ whole genome shotgun (WGS) entry which is preliminary data.</text>
</comment>
<sequence>EGWEGVMGFGGKNGYTGTVGSDNKVQTCFKACADSYARLKKLYDEQRDKLGDASVEITAYTLVLKKVEA</sequence>
<protein>
    <submittedName>
        <fullName evidence="1">Uncharacterized protein</fullName>
    </submittedName>
</protein>
<accession>A0A6L2P4Y2</accession>
<evidence type="ECO:0000313" key="1">
    <source>
        <dbReference type="EMBL" id="GEU93473.1"/>
    </source>
</evidence>
<feature type="non-terminal residue" evidence="1">
    <location>
        <position position="1"/>
    </location>
</feature>
<reference evidence="1" key="1">
    <citation type="journal article" date="2019" name="Sci. Rep.">
        <title>Draft genome of Tanacetum cinerariifolium, the natural source of mosquito coil.</title>
        <authorList>
            <person name="Yamashiro T."/>
            <person name="Shiraishi A."/>
            <person name="Satake H."/>
            <person name="Nakayama K."/>
        </authorList>
    </citation>
    <scope>NUCLEOTIDE SEQUENCE</scope>
</reference>